<protein>
    <submittedName>
        <fullName evidence="2">Uncharacterized protein</fullName>
    </submittedName>
</protein>
<comment type="caution">
    <text evidence="2">The sequence shown here is derived from an EMBL/GenBank/DDBJ whole genome shotgun (WGS) entry which is preliminary data.</text>
</comment>
<gene>
    <name evidence="2" type="ORF">E3T28_08240</name>
</gene>
<keyword evidence="3" id="KW-1185">Reference proteome</keyword>
<evidence type="ECO:0000313" key="2">
    <source>
        <dbReference type="EMBL" id="TFD00476.1"/>
    </source>
</evidence>
<organism evidence="2 3">
    <name type="scientific">Cryobacterium sinapicolor</name>
    <dbReference type="NCBI Taxonomy" id="1259236"/>
    <lineage>
        <taxon>Bacteria</taxon>
        <taxon>Bacillati</taxon>
        <taxon>Actinomycetota</taxon>
        <taxon>Actinomycetes</taxon>
        <taxon>Micrococcales</taxon>
        <taxon>Microbacteriaceae</taxon>
        <taxon>Cryobacterium</taxon>
    </lineage>
</organism>
<dbReference type="Proteomes" id="UP000297853">
    <property type="component" value="Unassembled WGS sequence"/>
</dbReference>
<keyword evidence="1" id="KW-1133">Transmembrane helix</keyword>
<feature type="transmembrane region" description="Helical" evidence="1">
    <location>
        <begin position="62"/>
        <end position="83"/>
    </location>
</feature>
<reference evidence="2 3" key="1">
    <citation type="submission" date="2019-03" db="EMBL/GenBank/DDBJ databases">
        <title>Genomics of glacier-inhabiting Cryobacterium strains.</title>
        <authorList>
            <person name="Liu Q."/>
            <person name="Xin Y.-H."/>
        </authorList>
    </citation>
    <scope>NUCLEOTIDE SEQUENCE [LARGE SCALE GENOMIC DNA]</scope>
    <source>
        <strain evidence="2 3">TMT1-23-1</strain>
    </source>
</reference>
<evidence type="ECO:0000313" key="3">
    <source>
        <dbReference type="Proteomes" id="UP000297853"/>
    </source>
</evidence>
<dbReference type="RefSeq" id="WP_134429664.1">
    <property type="nucleotide sequence ID" value="NZ_SOGQ01000040.1"/>
</dbReference>
<proteinExistence type="predicted"/>
<dbReference type="EMBL" id="SOGQ01000040">
    <property type="protein sequence ID" value="TFD00476.1"/>
    <property type="molecule type" value="Genomic_DNA"/>
</dbReference>
<keyword evidence="1" id="KW-0472">Membrane</keyword>
<evidence type="ECO:0000256" key="1">
    <source>
        <dbReference type="SAM" id="Phobius"/>
    </source>
</evidence>
<feature type="transmembrane region" description="Helical" evidence="1">
    <location>
        <begin position="30"/>
        <end position="50"/>
    </location>
</feature>
<name>A0ABY2J6N5_9MICO</name>
<sequence length="96" mass="9711">MPESLAVAMVLGDALLRLKGYESVGAEPIPLGRVALAGLAAVLVLITPTIPATMRGLRARRLGVTSGILPAIIGAAALGYGLLTNTLPLLLASLGR</sequence>
<keyword evidence="1" id="KW-0812">Transmembrane</keyword>
<accession>A0ABY2J6N5</accession>